<dbReference type="PANTHER" id="PTHR15989:SF5">
    <property type="entry name" value="VEZATIN"/>
    <property type="match status" value="1"/>
</dbReference>
<reference evidence="17" key="2">
    <citation type="submission" date="2015-01" db="EMBL/GenBank/DDBJ databases">
        <title>Evolutionary Origins and Diversification of the Mycorrhizal Mutualists.</title>
        <authorList>
            <consortium name="DOE Joint Genome Institute"/>
            <consortium name="Mycorrhizal Genomics Consortium"/>
            <person name="Kohler A."/>
            <person name="Kuo A."/>
            <person name="Nagy L.G."/>
            <person name="Floudas D."/>
            <person name="Copeland A."/>
            <person name="Barry K.W."/>
            <person name="Cichocki N."/>
            <person name="Veneault-Fourrey C."/>
            <person name="LaButti K."/>
            <person name="Lindquist E.A."/>
            <person name="Lipzen A."/>
            <person name="Lundell T."/>
            <person name="Morin E."/>
            <person name="Murat C."/>
            <person name="Riley R."/>
            <person name="Ohm R."/>
            <person name="Sun H."/>
            <person name="Tunlid A."/>
            <person name="Henrissat B."/>
            <person name="Grigoriev I.V."/>
            <person name="Hibbett D.S."/>
            <person name="Martin F."/>
        </authorList>
    </citation>
    <scope>NUCLEOTIDE SEQUENCE [LARGE SCALE GENOMIC DNA]</scope>
    <source>
        <strain evidence="17">Zn</strain>
    </source>
</reference>
<dbReference type="Proteomes" id="UP000054321">
    <property type="component" value="Unassembled WGS sequence"/>
</dbReference>
<dbReference type="InterPro" id="IPR026858">
    <property type="entry name" value="Vezatin"/>
</dbReference>
<dbReference type="InParanoid" id="A0A0C3DRQ2"/>
<evidence type="ECO:0000256" key="12">
    <source>
        <dbReference type="ARBA" id="ARBA00023242"/>
    </source>
</evidence>
<dbReference type="GO" id="GO:0005886">
    <property type="term" value="C:plasma membrane"/>
    <property type="evidence" value="ECO:0007669"/>
    <property type="project" value="UniProtKB-SubCell"/>
</dbReference>
<feature type="transmembrane region" description="Helical" evidence="14">
    <location>
        <begin position="173"/>
        <end position="191"/>
    </location>
</feature>
<dbReference type="OrthoDB" id="21151at2759"/>
<evidence type="ECO:0000313" key="17">
    <source>
        <dbReference type="Proteomes" id="UP000054321"/>
    </source>
</evidence>
<evidence type="ECO:0000256" key="13">
    <source>
        <dbReference type="SAM" id="MobiDB-lite"/>
    </source>
</evidence>
<keyword evidence="10" id="KW-0175">Coiled coil</keyword>
<dbReference type="PANTHER" id="PTHR15989">
    <property type="entry name" value="VEZATIN"/>
    <property type="match status" value="1"/>
</dbReference>
<dbReference type="GO" id="GO:0005634">
    <property type="term" value="C:nucleus"/>
    <property type="evidence" value="ECO:0007669"/>
    <property type="project" value="UniProtKB-SubCell"/>
</dbReference>
<comment type="similarity">
    <text evidence="4">Belongs to the vezatin family.</text>
</comment>
<accession>A0A0C3DRQ2</accession>
<evidence type="ECO:0000256" key="9">
    <source>
        <dbReference type="ARBA" id="ARBA00022989"/>
    </source>
</evidence>
<feature type="region of interest" description="Disordered" evidence="13">
    <location>
        <begin position="1"/>
        <end position="45"/>
    </location>
</feature>
<dbReference type="InterPro" id="IPR026859">
    <property type="entry name" value="Myosin-bd"/>
</dbReference>
<organism evidence="16 17">
    <name type="scientific">Oidiodendron maius (strain Zn)</name>
    <dbReference type="NCBI Taxonomy" id="913774"/>
    <lineage>
        <taxon>Eukaryota</taxon>
        <taxon>Fungi</taxon>
        <taxon>Dikarya</taxon>
        <taxon>Ascomycota</taxon>
        <taxon>Pezizomycotina</taxon>
        <taxon>Leotiomycetes</taxon>
        <taxon>Leotiomycetes incertae sedis</taxon>
        <taxon>Myxotrichaceae</taxon>
        <taxon>Oidiodendron</taxon>
    </lineage>
</organism>
<comment type="subcellular location">
    <subcellularLocation>
        <location evidence="2">Cell junction</location>
        <location evidence="2">Adherens junction</location>
    </subcellularLocation>
    <subcellularLocation>
        <location evidence="3">Cell membrane</location>
        <topology evidence="3">Multi-pass membrane protein</topology>
    </subcellularLocation>
    <subcellularLocation>
        <location evidence="1">Nucleus</location>
    </subcellularLocation>
</comment>
<keyword evidence="8" id="KW-0965">Cell junction</keyword>
<dbReference type="EMBL" id="KN832872">
    <property type="protein sequence ID" value="KIN04733.1"/>
    <property type="molecule type" value="Genomic_DNA"/>
</dbReference>
<keyword evidence="17" id="KW-1185">Reference proteome</keyword>
<evidence type="ECO:0000256" key="14">
    <source>
        <dbReference type="SAM" id="Phobius"/>
    </source>
</evidence>
<dbReference type="GO" id="GO:0098609">
    <property type="term" value="P:cell-cell adhesion"/>
    <property type="evidence" value="ECO:0007669"/>
    <property type="project" value="InterPro"/>
</dbReference>
<keyword evidence="9 14" id="KW-1133">Transmembrane helix</keyword>
<reference evidence="16 17" key="1">
    <citation type="submission" date="2014-04" db="EMBL/GenBank/DDBJ databases">
        <authorList>
            <consortium name="DOE Joint Genome Institute"/>
            <person name="Kuo A."/>
            <person name="Martino E."/>
            <person name="Perotto S."/>
            <person name="Kohler A."/>
            <person name="Nagy L.G."/>
            <person name="Floudas D."/>
            <person name="Copeland A."/>
            <person name="Barry K.W."/>
            <person name="Cichocki N."/>
            <person name="Veneault-Fourrey C."/>
            <person name="LaButti K."/>
            <person name="Lindquist E.A."/>
            <person name="Lipzen A."/>
            <person name="Lundell T."/>
            <person name="Morin E."/>
            <person name="Murat C."/>
            <person name="Sun H."/>
            <person name="Tunlid A."/>
            <person name="Henrissat B."/>
            <person name="Grigoriev I.V."/>
            <person name="Hibbett D.S."/>
            <person name="Martin F."/>
            <person name="Nordberg H.P."/>
            <person name="Cantor M.N."/>
            <person name="Hua S.X."/>
        </authorList>
    </citation>
    <scope>NUCLEOTIDE SEQUENCE [LARGE SCALE GENOMIC DNA]</scope>
    <source>
        <strain evidence="16 17">Zn</strain>
    </source>
</reference>
<evidence type="ECO:0000256" key="7">
    <source>
        <dbReference type="ARBA" id="ARBA00022692"/>
    </source>
</evidence>
<dbReference type="GO" id="GO:0017022">
    <property type="term" value="F:myosin binding"/>
    <property type="evidence" value="ECO:0007669"/>
    <property type="project" value="InterPro"/>
</dbReference>
<feature type="transmembrane region" description="Helical" evidence="14">
    <location>
        <begin position="138"/>
        <end position="161"/>
    </location>
</feature>
<keyword evidence="12" id="KW-0539">Nucleus</keyword>
<evidence type="ECO:0000256" key="2">
    <source>
        <dbReference type="ARBA" id="ARBA00004536"/>
    </source>
</evidence>
<evidence type="ECO:0000256" key="8">
    <source>
        <dbReference type="ARBA" id="ARBA00022949"/>
    </source>
</evidence>
<evidence type="ECO:0000256" key="3">
    <source>
        <dbReference type="ARBA" id="ARBA00004651"/>
    </source>
</evidence>
<protein>
    <recommendedName>
        <fullName evidence="5">Vezatin</fullName>
    </recommendedName>
</protein>
<feature type="domain" description="Myosin-binding" evidence="15">
    <location>
        <begin position="151"/>
        <end position="430"/>
    </location>
</feature>
<dbReference type="Pfam" id="PF12632">
    <property type="entry name" value="Vezatin"/>
    <property type="match status" value="1"/>
</dbReference>
<gene>
    <name evidence="16" type="ORF">OIDMADRAFT_142569</name>
</gene>
<evidence type="ECO:0000256" key="1">
    <source>
        <dbReference type="ARBA" id="ARBA00004123"/>
    </source>
</evidence>
<evidence type="ECO:0000256" key="5">
    <source>
        <dbReference type="ARBA" id="ARBA00018125"/>
    </source>
</evidence>
<keyword evidence="7 14" id="KW-0812">Transmembrane</keyword>
<dbReference type="AlphaFoldDB" id="A0A0C3DRQ2"/>
<evidence type="ECO:0000256" key="4">
    <source>
        <dbReference type="ARBA" id="ARBA00007245"/>
    </source>
</evidence>
<keyword evidence="6" id="KW-1003">Cell membrane</keyword>
<evidence type="ECO:0000256" key="10">
    <source>
        <dbReference type="ARBA" id="ARBA00023054"/>
    </source>
</evidence>
<keyword evidence="11 14" id="KW-0472">Membrane</keyword>
<proteinExistence type="inferred from homology"/>
<evidence type="ECO:0000313" key="16">
    <source>
        <dbReference type="EMBL" id="KIN04733.1"/>
    </source>
</evidence>
<evidence type="ECO:0000259" key="15">
    <source>
        <dbReference type="Pfam" id="PF12632"/>
    </source>
</evidence>
<evidence type="ECO:0000256" key="6">
    <source>
        <dbReference type="ARBA" id="ARBA00022475"/>
    </source>
</evidence>
<dbReference type="HOGENOM" id="CLU_005766_2_0_1"/>
<evidence type="ECO:0000256" key="11">
    <source>
        <dbReference type="ARBA" id="ARBA00023136"/>
    </source>
</evidence>
<dbReference type="STRING" id="913774.A0A0C3DRQ2"/>
<feature type="compositionally biased region" description="Polar residues" evidence="13">
    <location>
        <begin position="26"/>
        <end position="38"/>
    </location>
</feature>
<sequence length="608" mass="67179">MEAIVFDDSPLGEYLEGEGGEDPHGLSSQGPETTSAPWSPSFAPRGKPTVRLKLRHRVPSLRLAVPRSNAVAAIHNACSRIVTSRLGSSDNAKFLERFRYIIVASQLLSSHSFHGPVGSGQPRDVNDLPPIAPQFTTFTLAGAGMTASFAFALTWLVHWTVGGADSTSRAGRMSVSVALLAIIALVSYAYIRRQWLQSLRQQSLSESAELVSNSQNFDNALAGALALVQEVELVSRGYRISIPLPPISRLEDQKQTRRCARLRKGLRLCFTSVLPRYNQACAALKPLAEQMDLEKYYDIYDICDIDYSEAMLGFSETEFEDPESLRALKILAARFHTIRKVFLCCLLALHADGGKSDFPRWGAALDEIGGVSAATKESEDKLRLVLKEEDSFSVPATPKIPLTPNRERWRAQLRKLNALSSGIRGLQAKLHVLREESDKNLNEADDVSELGTGLMLQYESIGVDLKALMQEWEDGKAALASNIDRNERRVSSISSVLSPTFSLGGVTSVEDGNPMDALKILNGEALSRSSMDFSSSDVEEVYEAVALPRPRSKMTREERIVKMKEDRAKRDSLRERAESNTRMLRELESVIRMRPRGKTAPSGRVTSL</sequence>
<name>A0A0C3DRQ2_OIDMZ</name>